<dbReference type="KEGG" id="spc:Sputcn32_2894"/>
<gene>
    <name evidence="3" type="ordered locus">Sputcn32_2894</name>
</gene>
<dbReference type="PROSITE" id="PS51898">
    <property type="entry name" value="TYR_RECOMBINASE"/>
    <property type="match status" value="1"/>
</dbReference>
<name>A4Y9H8_SHEPC</name>
<dbReference type="GO" id="GO:0003677">
    <property type="term" value="F:DNA binding"/>
    <property type="evidence" value="ECO:0007669"/>
    <property type="project" value="InterPro"/>
</dbReference>
<dbReference type="GO" id="GO:0015074">
    <property type="term" value="P:DNA integration"/>
    <property type="evidence" value="ECO:0007669"/>
    <property type="project" value="InterPro"/>
</dbReference>
<dbReference type="InterPro" id="IPR011010">
    <property type="entry name" value="DNA_brk_join_enz"/>
</dbReference>
<dbReference type="EMBL" id="CP000681">
    <property type="protein sequence ID" value="ABP76611.1"/>
    <property type="molecule type" value="Genomic_DNA"/>
</dbReference>
<dbReference type="GO" id="GO:0006310">
    <property type="term" value="P:DNA recombination"/>
    <property type="evidence" value="ECO:0007669"/>
    <property type="project" value="UniProtKB-KW"/>
</dbReference>
<keyword evidence="1" id="KW-0233">DNA recombination</keyword>
<sequence>MSKDSTEIGVEKRLQQRKRHQLKVVKKAEQLIDKHFPSEASFPASQDFNTRWLQLLEDIEHAYNSNSDLKRAFNHCVGVFNKRAELLGIDLDVPSFIVTQKAEKTIYNQALMQEGAAFHQLYSNWFDKLSQHGHSTNISDAYRSIIISFICYSGCLNHHLVKAISAQLNAQLDISTVNNLPFISLEIDEHGYHTNIVKYGKKTTEFTWYLSPLTISCIEHFLTLKRTPTNANWQAPIDNKTIHALITNDYIGNVPLPNSLEKLVKSAITVIPFLPNMRISQSMLEYSMGRNIAYSLPKANLARLVTSPIKVHPSLNFYSALRNAAPTKIKLAKPTLPSSKFFSALSKELKESNNKKLTSDSLAKKLQKLVSESQLSTAQEVLIEWFIHKLDTCKPSTIRTYHSTLSRKWLYQTESINLNEGDEQDFQDLYTELIELTNDLKAKTQLAARLSDFHAFAVQQFGFPLLLEPIKKGSKYKNHTSAGFIDETLFKALLKTADKIADLDFNNKLIIKSILIIAYRCGLRISEITKLRLIDIENSQEGWLKIRENKFENNKTPSSRRKVPLYILLLEHEKKIITTFLNLTRQENINAAETRLAFTIGQDNSKPIDKFLISNFTSTTLRQLSGLDHLVFHHLRHSAISRIQLIFELGDDSVNYPEIVPYSLKQINKITDAIAGKNLRNKYYAIAAFDGHSSPATCFSNYFHFCDLVLYSNLLKMKLKVTQKQLLNLALGSRRNLSHLAKLNKTDTSWSMATFLGYTVKKLKFKPIKTPNPKNTTAIQPESDPKPIINIDTCYRILKQIELGIDPIELAFKYHIESDLIDKWHTNATALMAIKTHYNTPRLQSKRSSQSLLPSQPSASSELKWLDSIITKVRQQYPHTPQAIQWALAYALNNKSNSKSGIYFSKPEDLERFIATFSFAIPKSKWRVQTLSINHSILKEHWRDAYKGIQALRSKPSSHKGRTGNGAVWLELRHSDEKEIIGRRKQKKYSSNALMFLFHMMGIMMMNNK</sequence>
<dbReference type="Gene3D" id="1.10.443.10">
    <property type="entry name" value="Intergrase catalytic core"/>
    <property type="match status" value="1"/>
</dbReference>
<organism evidence="3">
    <name type="scientific">Shewanella putrefaciens (strain CN-32 / ATCC BAA-453)</name>
    <dbReference type="NCBI Taxonomy" id="319224"/>
    <lineage>
        <taxon>Bacteria</taxon>
        <taxon>Pseudomonadati</taxon>
        <taxon>Pseudomonadota</taxon>
        <taxon>Gammaproteobacteria</taxon>
        <taxon>Alteromonadales</taxon>
        <taxon>Shewanellaceae</taxon>
        <taxon>Shewanella</taxon>
    </lineage>
</organism>
<proteinExistence type="predicted"/>
<dbReference type="InterPro" id="IPR013762">
    <property type="entry name" value="Integrase-like_cat_sf"/>
</dbReference>
<protein>
    <submittedName>
        <fullName evidence="3">Phage integrase family protein</fullName>
    </submittedName>
</protein>
<accession>A4Y9H8</accession>
<dbReference type="InterPro" id="IPR002104">
    <property type="entry name" value="Integrase_catalytic"/>
</dbReference>
<dbReference type="eggNOG" id="COG0582">
    <property type="taxonomic scope" value="Bacteria"/>
</dbReference>
<reference evidence="3" key="1">
    <citation type="submission" date="2007-04" db="EMBL/GenBank/DDBJ databases">
        <title>Complete sequence of Shewanella putrefaciens CN-32.</title>
        <authorList>
            <consortium name="US DOE Joint Genome Institute"/>
            <person name="Copeland A."/>
            <person name="Lucas S."/>
            <person name="Lapidus A."/>
            <person name="Barry K."/>
            <person name="Detter J.C."/>
            <person name="Glavina del Rio T."/>
            <person name="Hammon N."/>
            <person name="Israni S."/>
            <person name="Dalin E."/>
            <person name="Tice H."/>
            <person name="Pitluck S."/>
            <person name="Chain P."/>
            <person name="Malfatti S."/>
            <person name="Shin M."/>
            <person name="Vergez L."/>
            <person name="Schmutz J."/>
            <person name="Larimer F."/>
            <person name="Land M."/>
            <person name="Hauser L."/>
            <person name="Kyrpides N."/>
            <person name="Mikhailova N."/>
            <person name="Romine M.F."/>
            <person name="Fredrickson J."/>
            <person name="Tiedje J."/>
            <person name="Richardson P."/>
        </authorList>
    </citation>
    <scope>NUCLEOTIDE SEQUENCE [LARGE SCALE GENOMIC DNA]</scope>
    <source>
        <strain evidence="3">CN-32</strain>
    </source>
</reference>
<evidence type="ECO:0000259" key="2">
    <source>
        <dbReference type="PROSITE" id="PS51898"/>
    </source>
</evidence>
<dbReference type="HOGENOM" id="CLU_297330_0_0_6"/>
<dbReference type="STRING" id="319224.Sputcn32_2894"/>
<evidence type="ECO:0000256" key="1">
    <source>
        <dbReference type="ARBA" id="ARBA00023172"/>
    </source>
</evidence>
<dbReference type="AlphaFoldDB" id="A4Y9H8"/>
<dbReference type="Pfam" id="PF00589">
    <property type="entry name" value="Phage_integrase"/>
    <property type="match status" value="1"/>
</dbReference>
<evidence type="ECO:0000313" key="3">
    <source>
        <dbReference type="EMBL" id="ABP76611.1"/>
    </source>
</evidence>
<dbReference type="SUPFAM" id="SSF56349">
    <property type="entry name" value="DNA breaking-rejoining enzymes"/>
    <property type="match status" value="1"/>
</dbReference>
<feature type="domain" description="Tyr recombinase" evidence="2">
    <location>
        <begin position="480"/>
        <end position="697"/>
    </location>
</feature>